<evidence type="ECO:0000256" key="5">
    <source>
        <dbReference type="ARBA" id="ARBA00023034"/>
    </source>
</evidence>
<dbReference type="GO" id="GO:0017119">
    <property type="term" value="C:Golgi transport complex"/>
    <property type="evidence" value="ECO:0007669"/>
    <property type="project" value="TreeGrafter"/>
</dbReference>
<protein>
    <recommendedName>
        <fullName evidence="2">Conserved oligomeric Golgi complex subunit 2</fullName>
    </recommendedName>
    <alternativeName>
        <fullName evidence="7">Component of oligomeric Golgi complex 2</fullName>
    </alternativeName>
</protein>
<dbReference type="GO" id="GO:0006891">
    <property type="term" value="P:intra-Golgi vesicle-mediated transport"/>
    <property type="evidence" value="ECO:0007669"/>
    <property type="project" value="TreeGrafter"/>
</dbReference>
<gene>
    <name evidence="12" type="primary">LOC108844208</name>
</gene>
<dbReference type="KEGG" id="rsz:108844208"/>
<keyword evidence="5" id="KW-0333">Golgi apparatus</keyword>
<comment type="subcellular location">
    <subcellularLocation>
        <location evidence="1">Golgi apparatus membrane</location>
        <topology evidence="1">Peripheral membrane protein</topology>
    </subcellularLocation>
</comment>
<evidence type="ECO:0000256" key="4">
    <source>
        <dbReference type="ARBA" id="ARBA00022927"/>
    </source>
</evidence>
<evidence type="ECO:0000256" key="3">
    <source>
        <dbReference type="ARBA" id="ARBA00022448"/>
    </source>
</evidence>
<dbReference type="GO" id="GO:0000139">
    <property type="term" value="C:Golgi membrane"/>
    <property type="evidence" value="ECO:0007669"/>
    <property type="project" value="UniProtKB-SubCell"/>
</dbReference>
<dbReference type="OrthoDB" id="332281at2759"/>
<organism evidence="11 12">
    <name type="scientific">Raphanus sativus</name>
    <name type="common">Radish</name>
    <name type="synonym">Raphanus raphanistrum var. sativus</name>
    <dbReference type="NCBI Taxonomy" id="3726"/>
    <lineage>
        <taxon>Eukaryota</taxon>
        <taxon>Viridiplantae</taxon>
        <taxon>Streptophyta</taxon>
        <taxon>Embryophyta</taxon>
        <taxon>Tracheophyta</taxon>
        <taxon>Spermatophyta</taxon>
        <taxon>Magnoliopsida</taxon>
        <taxon>eudicotyledons</taxon>
        <taxon>Gunneridae</taxon>
        <taxon>Pentapetalae</taxon>
        <taxon>rosids</taxon>
        <taxon>malvids</taxon>
        <taxon>Brassicales</taxon>
        <taxon>Brassicaceae</taxon>
        <taxon>Brassiceae</taxon>
        <taxon>Raphanus</taxon>
    </lineage>
</organism>
<sequence>MSDSVATLPSPRSAADVFWDNSRHPPLWLNPSLFLSPSFDSESFVSDLRTLVPFDTLRSELRSHISSLSRDLLDHINRDYADFANLSAELVDIDAAAVRMRAPLLELREEISEFRGSVEAARVARASGLNQRYDADAAREVLESSLEAFRVVSKVEKLIQGQHDGATMRETQSVLLERIASELNRLKFHMAPHAQNLPFIENLEKRIQSACVLFEASLRSCFIDGLINSDANVLYNCLRAYAATDNVKNAEEVFRTTIVAPFVHNVIAHEAYDGTLRDELENDYKQIKHFVANDCKTLLEISSTDKSGLHVFNFLANSILKEVILAIQKVKPGVFSPGRPTEFLKNYKASLDFLAYLEGYCPSRSAVTKFRVEAICIEFMKQWNVGVYFSLRFHEIAGGLDSALTSASLVFIQDSDSDKRNSPTLMLRQSITLLDSLRSCWKEDVLVFSAADKFLRLALQLLSRYCNWVSSAVNARKSNANLSPGCEWAVSATAEDFVYVIHDVNCLISEVRGDYVGHISHYLSSCSSEVLDVVRKSMLQGVESLQNVLPLLKKTIIEVIVDQSVEDLSQLKGIAATCMMSNKPLPVRHSPYVIGLLRPLKAFLEGDKASHYLTHETREELLFHTLTEITRLYYELAAERLSEARKTENFLQKSRQNAQKRAGGTSGVADHNVSGTEKMCMQLLLDLQEYGRNISALGLNPEEIAPYCSLWKCVAPPDRQKTISV</sequence>
<keyword evidence="11" id="KW-1185">Reference proteome</keyword>
<evidence type="ECO:0000256" key="1">
    <source>
        <dbReference type="ARBA" id="ARBA00004395"/>
    </source>
</evidence>
<dbReference type="PANTHER" id="PTHR12961">
    <property type="entry name" value="CONSERVED OLIGOMERIC GOLGI COMPLEX COMPONENT 2"/>
    <property type="match status" value="1"/>
</dbReference>
<feature type="domain" description="Conserved oligomeric Golgi complex subunit 2 N-terminal" evidence="9">
    <location>
        <begin position="27"/>
        <end position="101"/>
    </location>
</feature>
<dbReference type="Pfam" id="PF12022">
    <property type="entry name" value="COG2_C"/>
    <property type="match status" value="1"/>
</dbReference>
<keyword evidence="4" id="KW-0653">Protein transport</keyword>
<dbReference type="GO" id="GO:0015031">
    <property type="term" value="P:protein transport"/>
    <property type="evidence" value="ECO:0007669"/>
    <property type="project" value="UniProtKB-KW"/>
</dbReference>
<dbReference type="Proteomes" id="UP000504610">
    <property type="component" value="Chromosome 3"/>
</dbReference>
<accession>A0A6J0MLZ8</accession>
<dbReference type="RefSeq" id="XP_018472933.1">
    <property type="nucleotide sequence ID" value="XM_018617431.2"/>
</dbReference>
<dbReference type="InterPro" id="IPR024603">
    <property type="entry name" value="COG_complex_COG2_C"/>
</dbReference>
<evidence type="ECO:0000313" key="12">
    <source>
        <dbReference type="RefSeq" id="XP_018472933.1"/>
    </source>
</evidence>
<dbReference type="PANTHER" id="PTHR12961:SF2">
    <property type="entry name" value="CONSERVED OLIGOMERIC GOLGI COMPLEX SUBUNIT 2"/>
    <property type="match status" value="1"/>
</dbReference>
<evidence type="ECO:0000256" key="7">
    <source>
        <dbReference type="ARBA" id="ARBA00031344"/>
    </source>
</evidence>
<evidence type="ECO:0000259" key="10">
    <source>
        <dbReference type="Pfam" id="PF12022"/>
    </source>
</evidence>
<dbReference type="GO" id="GO:0007030">
    <property type="term" value="P:Golgi organization"/>
    <property type="evidence" value="ECO:0007669"/>
    <property type="project" value="InterPro"/>
</dbReference>
<feature type="domain" description="COG complex component COG2 C-terminal" evidence="10">
    <location>
        <begin position="381"/>
        <end position="686"/>
    </location>
</feature>
<evidence type="ECO:0000256" key="6">
    <source>
        <dbReference type="ARBA" id="ARBA00023136"/>
    </source>
</evidence>
<evidence type="ECO:0000313" key="11">
    <source>
        <dbReference type="Proteomes" id="UP000504610"/>
    </source>
</evidence>
<evidence type="ECO:0000256" key="8">
    <source>
        <dbReference type="SAM" id="MobiDB-lite"/>
    </source>
</evidence>
<feature type="compositionally biased region" description="Polar residues" evidence="8">
    <location>
        <begin position="650"/>
        <end position="659"/>
    </location>
</feature>
<name>A0A6J0MLZ8_RAPSA</name>
<keyword evidence="6" id="KW-0472">Membrane</keyword>
<proteinExistence type="predicted"/>
<reference evidence="11" key="1">
    <citation type="journal article" date="2019" name="Database">
        <title>The radish genome database (RadishGD): an integrated information resource for radish genomics.</title>
        <authorList>
            <person name="Yu H.J."/>
            <person name="Baek S."/>
            <person name="Lee Y.J."/>
            <person name="Cho A."/>
            <person name="Mun J.H."/>
        </authorList>
    </citation>
    <scope>NUCLEOTIDE SEQUENCE [LARGE SCALE GENOMIC DNA]</scope>
    <source>
        <strain evidence="11">cv. WK10039</strain>
    </source>
</reference>
<dbReference type="InterPro" id="IPR024602">
    <property type="entry name" value="COG_su2_N"/>
</dbReference>
<keyword evidence="3" id="KW-0813">Transport</keyword>
<evidence type="ECO:0000256" key="2">
    <source>
        <dbReference type="ARBA" id="ARBA00020977"/>
    </source>
</evidence>
<reference evidence="12" key="2">
    <citation type="submission" date="2025-08" db="UniProtKB">
        <authorList>
            <consortium name="RefSeq"/>
        </authorList>
    </citation>
    <scope>IDENTIFICATION</scope>
    <source>
        <tissue evidence="12">Leaf</tissue>
    </source>
</reference>
<dbReference type="AlphaFoldDB" id="A0A6J0MLZ8"/>
<dbReference type="GeneID" id="108844208"/>
<dbReference type="InterPro" id="IPR009316">
    <property type="entry name" value="COG2"/>
</dbReference>
<evidence type="ECO:0000259" key="9">
    <source>
        <dbReference type="Pfam" id="PF06148"/>
    </source>
</evidence>
<dbReference type="Pfam" id="PF06148">
    <property type="entry name" value="COG2_N"/>
    <property type="match status" value="1"/>
</dbReference>
<feature type="region of interest" description="Disordered" evidence="8">
    <location>
        <begin position="650"/>
        <end position="671"/>
    </location>
</feature>